<feature type="compositionally biased region" description="Polar residues" evidence="1">
    <location>
        <begin position="143"/>
        <end position="166"/>
    </location>
</feature>
<sequence>MTYGHASHSHSHGYGHAHGHSHSHHSHGHHRQEHQQNQYQHQNQDQYQQHQQHQYQNQHQQQQYQEVSGSSSISIDANGVVTHNGVVQQNPVDGFTGRADQVGQGEFTILPIVTGDGPVASSTARYNQDSGAQQQQQQQQQQEVSGSSSISIDENGVITQNGQVVQQRDPVDGFTGRTDQVGEGEFTILPFAGDQQQQQQQQPQQQQQQEVSGSSSMSIDENGVITHNGVVQRDTAPVDGFTGRADQVGEGQFTILPVADANQLDHMQVALNGGDSSQLHVGHTNALQPGEFSIMPFPMPGDDALQTAVQQSSVNAHHQGDVYGADVYVDAAINVMQSANLC</sequence>
<evidence type="ECO:0000313" key="2">
    <source>
        <dbReference type="EMBL" id="ORZ33178.1"/>
    </source>
</evidence>
<proteinExistence type="predicted"/>
<dbReference type="Proteomes" id="UP000193411">
    <property type="component" value="Unassembled WGS sequence"/>
</dbReference>
<feature type="compositionally biased region" description="Polar residues" evidence="1">
    <location>
        <begin position="120"/>
        <end position="132"/>
    </location>
</feature>
<feature type="region of interest" description="Disordered" evidence="1">
    <location>
        <begin position="194"/>
        <end position="221"/>
    </location>
</feature>
<feature type="region of interest" description="Disordered" evidence="1">
    <location>
        <begin position="1"/>
        <end position="71"/>
    </location>
</feature>
<comment type="caution">
    <text evidence="2">The sequence shown here is derived from an EMBL/GenBank/DDBJ whole genome shotgun (WGS) entry which is preliminary data.</text>
</comment>
<feature type="compositionally biased region" description="Low complexity" evidence="1">
    <location>
        <begin position="35"/>
        <end position="65"/>
    </location>
</feature>
<feature type="compositionally biased region" description="Low complexity" evidence="1">
    <location>
        <begin position="133"/>
        <end position="142"/>
    </location>
</feature>
<feature type="compositionally biased region" description="Basic residues" evidence="1">
    <location>
        <begin position="7"/>
        <end position="32"/>
    </location>
</feature>
<dbReference type="EMBL" id="MCFL01000038">
    <property type="protein sequence ID" value="ORZ33178.1"/>
    <property type="molecule type" value="Genomic_DNA"/>
</dbReference>
<organism evidence="2 3">
    <name type="scientific">Catenaria anguillulae PL171</name>
    <dbReference type="NCBI Taxonomy" id="765915"/>
    <lineage>
        <taxon>Eukaryota</taxon>
        <taxon>Fungi</taxon>
        <taxon>Fungi incertae sedis</taxon>
        <taxon>Blastocladiomycota</taxon>
        <taxon>Blastocladiomycetes</taxon>
        <taxon>Blastocladiales</taxon>
        <taxon>Catenariaceae</taxon>
        <taxon>Catenaria</taxon>
    </lineage>
</organism>
<name>A0A1Y2HF15_9FUNG</name>
<evidence type="ECO:0000313" key="3">
    <source>
        <dbReference type="Proteomes" id="UP000193411"/>
    </source>
</evidence>
<dbReference type="AlphaFoldDB" id="A0A1Y2HF15"/>
<keyword evidence="3" id="KW-1185">Reference proteome</keyword>
<feature type="compositionally biased region" description="Polar residues" evidence="1">
    <location>
        <begin position="210"/>
        <end position="219"/>
    </location>
</feature>
<reference evidence="2 3" key="1">
    <citation type="submission" date="2016-07" db="EMBL/GenBank/DDBJ databases">
        <title>Pervasive Adenine N6-methylation of Active Genes in Fungi.</title>
        <authorList>
            <consortium name="DOE Joint Genome Institute"/>
            <person name="Mondo S.J."/>
            <person name="Dannebaum R.O."/>
            <person name="Kuo R.C."/>
            <person name="Labutti K."/>
            <person name="Haridas S."/>
            <person name="Kuo A."/>
            <person name="Salamov A."/>
            <person name="Ahrendt S.R."/>
            <person name="Lipzen A."/>
            <person name="Sullivan W."/>
            <person name="Andreopoulos W.B."/>
            <person name="Clum A."/>
            <person name="Lindquist E."/>
            <person name="Daum C."/>
            <person name="Ramamoorthy G.K."/>
            <person name="Gryganskyi A."/>
            <person name="Culley D."/>
            <person name="Magnuson J.K."/>
            <person name="James T.Y."/>
            <person name="O'Malley M.A."/>
            <person name="Stajich J.E."/>
            <person name="Spatafora J.W."/>
            <person name="Visel A."/>
            <person name="Grigoriev I.V."/>
        </authorList>
    </citation>
    <scope>NUCLEOTIDE SEQUENCE [LARGE SCALE GENOMIC DNA]</scope>
    <source>
        <strain evidence="2 3">PL171</strain>
    </source>
</reference>
<gene>
    <name evidence="2" type="ORF">BCR44DRAFT_225425</name>
</gene>
<accession>A0A1Y2HF15</accession>
<feature type="compositionally biased region" description="Low complexity" evidence="1">
    <location>
        <begin position="195"/>
        <end position="209"/>
    </location>
</feature>
<protein>
    <submittedName>
        <fullName evidence="2">Uncharacterized protein</fullName>
    </submittedName>
</protein>
<feature type="region of interest" description="Disordered" evidence="1">
    <location>
        <begin position="120"/>
        <end position="180"/>
    </location>
</feature>
<evidence type="ECO:0000256" key="1">
    <source>
        <dbReference type="SAM" id="MobiDB-lite"/>
    </source>
</evidence>